<dbReference type="EMBL" id="JAOEET010000067">
    <property type="protein sequence ID" value="MDH0569233.1"/>
    <property type="molecule type" value="Genomic_DNA"/>
</dbReference>
<dbReference type="GO" id="GO:0015668">
    <property type="term" value="F:type III site-specific deoxyribonuclease activity"/>
    <property type="evidence" value="ECO:0007669"/>
    <property type="project" value="InterPro"/>
</dbReference>
<dbReference type="Pfam" id="PF19778">
    <property type="entry name" value="RE_endonuc"/>
    <property type="match status" value="1"/>
</dbReference>
<feature type="domain" description="Type III restriction enzyme C-terminal endonuclease" evidence="1">
    <location>
        <begin position="2"/>
        <end position="67"/>
    </location>
</feature>
<sequence length="84" mass="9369">RFRIPTPLGNYNPDWAILVEQDGAERLYFVVETKSSLFNDDLRPIEQAKIDCGTAHFKLLATDEASLRFGRASSVDDVIAGVLN</sequence>
<dbReference type="AlphaFoldDB" id="A0AB35L6T9"/>
<name>A0AB35L6T9_ECTOL</name>
<dbReference type="Proteomes" id="UP001159292">
    <property type="component" value="Unassembled WGS sequence"/>
</dbReference>
<evidence type="ECO:0000313" key="2">
    <source>
        <dbReference type="EMBL" id="MDH0569233.1"/>
    </source>
</evidence>
<comment type="caution">
    <text evidence="2">The sequence shown here is derived from an EMBL/GenBank/DDBJ whole genome shotgun (WGS) entry which is preliminary data.</text>
</comment>
<dbReference type="InterPro" id="IPR045572">
    <property type="entry name" value="RE_endonuc_C"/>
</dbReference>
<gene>
    <name evidence="2" type="ORF">N7671_18950</name>
</gene>
<accession>A0AB35L6T9</accession>
<proteinExistence type="predicted"/>
<dbReference type="RefSeq" id="WP_280087465.1">
    <property type="nucleotide sequence ID" value="NZ_JAOEET010000067.1"/>
</dbReference>
<feature type="non-terminal residue" evidence="2">
    <location>
        <position position="1"/>
    </location>
</feature>
<protein>
    <recommendedName>
        <fullName evidence="1">Type III restriction enzyme C-terminal endonuclease domain-containing protein</fullName>
    </recommendedName>
</protein>
<organism evidence="2 3">
    <name type="scientific">Ectopseudomonas oleovorans</name>
    <name type="common">Pseudomonas oleovorans</name>
    <dbReference type="NCBI Taxonomy" id="301"/>
    <lineage>
        <taxon>Bacteria</taxon>
        <taxon>Pseudomonadati</taxon>
        <taxon>Pseudomonadota</taxon>
        <taxon>Gammaproteobacteria</taxon>
        <taxon>Pseudomonadales</taxon>
        <taxon>Pseudomonadaceae</taxon>
        <taxon>Ectopseudomonas</taxon>
    </lineage>
</organism>
<reference evidence="2" key="1">
    <citation type="submission" date="2022-09" db="EMBL/GenBank/DDBJ databases">
        <title>Intensive care unit water sources are persistently colonized with multi-drug resistant bacteria and are the site of extensive horizontal gene transfer of antibiotic resistance genes.</title>
        <authorList>
            <person name="Diorio-Toth L."/>
        </authorList>
    </citation>
    <scope>NUCLEOTIDE SEQUENCE</scope>
    <source>
        <strain evidence="2">GD04000</strain>
    </source>
</reference>
<evidence type="ECO:0000313" key="3">
    <source>
        <dbReference type="Proteomes" id="UP001159292"/>
    </source>
</evidence>
<evidence type="ECO:0000259" key="1">
    <source>
        <dbReference type="Pfam" id="PF19778"/>
    </source>
</evidence>